<evidence type="ECO:0000313" key="2">
    <source>
        <dbReference type="Proteomes" id="UP000460287"/>
    </source>
</evidence>
<dbReference type="RefSeq" id="WP_154530543.1">
    <property type="nucleotide sequence ID" value="NZ_JAQXTV010000001.1"/>
</dbReference>
<gene>
    <name evidence="1" type="ORF">FYJ33_04340</name>
</gene>
<proteinExistence type="predicted"/>
<protein>
    <submittedName>
        <fullName evidence="1">Uncharacterized protein</fullName>
    </submittedName>
</protein>
<dbReference type="EMBL" id="VULX01000003">
    <property type="protein sequence ID" value="MSR90664.1"/>
    <property type="molecule type" value="Genomic_DNA"/>
</dbReference>
<reference evidence="1 2" key="1">
    <citation type="submission" date="2019-08" db="EMBL/GenBank/DDBJ databases">
        <title>In-depth cultivation of the pig gut microbiome towards novel bacterial diversity and tailored functional studies.</title>
        <authorList>
            <person name="Wylensek D."/>
            <person name="Hitch T.C.A."/>
            <person name="Clavel T."/>
        </authorList>
    </citation>
    <scope>NUCLEOTIDE SEQUENCE [LARGE SCALE GENOMIC DNA]</scope>
    <source>
        <strain evidence="1 2">WCA-383-APC-5B</strain>
    </source>
</reference>
<keyword evidence="2" id="KW-1185">Reference proteome</keyword>
<name>A0A7X2MX31_9CLOT</name>
<organism evidence="1 2">
    <name type="scientific">Inconstantimicrobium porci</name>
    <dbReference type="NCBI Taxonomy" id="2652291"/>
    <lineage>
        <taxon>Bacteria</taxon>
        <taxon>Bacillati</taxon>
        <taxon>Bacillota</taxon>
        <taxon>Clostridia</taxon>
        <taxon>Eubacteriales</taxon>
        <taxon>Clostridiaceae</taxon>
        <taxon>Inconstantimicrobium</taxon>
    </lineage>
</organism>
<sequence length="100" mass="11885">MANKNSRNNDFLYENRDTSSPKIYAVMMKLVNEDREDLAKEVKKVDYLLQYTSTCIKDKDFRQARDTIKIADEHIQKLKEEGVDVEYLIYLYDGIKKKIK</sequence>
<evidence type="ECO:0000313" key="1">
    <source>
        <dbReference type="EMBL" id="MSR90664.1"/>
    </source>
</evidence>
<dbReference type="AlphaFoldDB" id="A0A7X2MX31"/>
<dbReference type="Proteomes" id="UP000460287">
    <property type="component" value="Unassembled WGS sequence"/>
</dbReference>
<accession>A0A7X2MX31</accession>
<comment type="caution">
    <text evidence="1">The sequence shown here is derived from an EMBL/GenBank/DDBJ whole genome shotgun (WGS) entry which is preliminary data.</text>
</comment>